<dbReference type="Proteomes" id="UP001604277">
    <property type="component" value="Unassembled WGS sequence"/>
</dbReference>
<keyword evidence="11" id="KW-0833">Ubl conjugation pathway</keyword>
<organism evidence="19 20">
    <name type="scientific">Forsythia ovata</name>
    <dbReference type="NCBI Taxonomy" id="205694"/>
    <lineage>
        <taxon>Eukaryota</taxon>
        <taxon>Viridiplantae</taxon>
        <taxon>Streptophyta</taxon>
        <taxon>Embryophyta</taxon>
        <taxon>Tracheophyta</taxon>
        <taxon>Spermatophyta</taxon>
        <taxon>Magnoliopsida</taxon>
        <taxon>eudicotyledons</taxon>
        <taxon>Gunneridae</taxon>
        <taxon>Pentapetalae</taxon>
        <taxon>asterids</taxon>
        <taxon>lamiids</taxon>
        <taxon>Lamiales</taxon>
        <taxon>Oleaceae</taxon>
        <taxon>Forsythieae</taxon>
        <taxon>Forsythia</taxon>
    </lineage>
</organism>
<dbReference type="Pfam" id="PF07714">
    <property type="entry name" value="PK_Tyr_Ser-Thr"/>
    <property type="match status" value="1"/>
</dbReference>
<comment type="subcellular location">
    <subcellularLocation>
        <location evidence="2">Membrane</location>
        <topology evidence="2">Single-pass membrane protein</topology>
    </subcellularLocation>
</comment>
<dbReference type="EMBL" id="JBFOLJ010000001">
    <property type="protein sequence ID" value="KAL2556215.1"/>
    <property type="molecule type" value="Genomic_DNA"/>
</dbReference>
<dbReference type="InterPro" id="IPR025287">
    <property type="entry name" value="WAK_GUB"/>
</dbReference>
<sequence length="402" mass="45927">MCRKEYSLFIVGNIERGGKCIPFLEWTETNRNTILGSSTQNECQVEKCSHHGPAIRFPFRIKDRHQQRCGCPGFELRCTQNDDTVLELPFPVKASIKDSKLPFLVQFYIKDIDYINQLIEIYDVDGCFPGLLPVLNFSTSPFQFQYPYVDEFTLFNCSKMNPNNLDHSYYSVPCLSSPDYDIITVWSSNYLYKKSLYSCSKMFDIQSIPYAVFNRLYPLVLEWSIPFCRLCEATGKHCRLKNDSSILCDTECYRSKPEGPVPKLRVAGEVLGPLLAVLLAIASHRIYSSTKLKKESDMKIEQFLVDYKGLKPTRYLYADIKNITDNFSEKLGEGGYGTVYKGKLSNDVFVAIKVLNNSKGNGEEFINEVGTIGKIHHVNVVRLVGYCADGFRRALVYEFLPN</sequence>
<evidence type="ECO:0000256" key="5">
    <source>
        <dbReference type="ARBA" id="ARBA00022679"/>
    </source>
</evidence>
<keyword evidence="5" id="KW-0808">Transferase</keyword>
<gene>
    <name evidence="19" type="ORF">Fot_00954</name>
</gene>
<proteinExistence type="inferred from homology"/>
<evidence type="ECO:0000313" key="19">
    <source>
        <dbReference type="EMBL" id="KAL2556215.1"/>
    </source>
</evidence>
<evidence type="ECO:0000256" key="16">
    <source>
        <dbReference type="ARBA" id="ARBA00024209"/>
    </source>
</evidence>
<dbReference type="InterPro" id="IPR011009">
    <property type="entry name" value="Kinase-like_dom_sf"/>
</dbReference>
<dbReference type="SUPFAM" id="SSF56112">
    <property type="entry name" value="Protein kinase-like (PK-like)"/>
    <property type="match status" value="1"/>
</dbReference>
<keyword evidence="14" id="KW-1133">Transmembrane helix</keyword>
<dbReference type="GO" id="GO:0061630">
    <property type="term" value="F:ubiquitin protein ligase activity"/>
    <property type="evidence" value="ECO:0007669"/>
    <property type="project" value="UniProtKB-EC"/>
</dbReference>
<evidence type="ECO:0000256" key="4">
    <source>
        <dbReference type="ARBA" id="ARBA00012483"/>
    </source>
</evidence>
<accession>A0ABD1X2L5</accession>
<evidence type="ECO:0000256" key="8">
    <source>
        <dbReference type="ARBA" id="ARBA00022729"/>
    </source>
</evidence>
<evidence type="ECO:0000256" key="13">
    <source>
        <dbReference type="ARBA" id="ARBA00022840"/>
    </source>
</evidence>
<dbReference type="GO" id="GO:0016301">
    <property type="term" value="F:kinase activity"/>
    <property type="evidence" value="ECO:0007669"/>
    <property type="project" value="UniProtKB-KW"/>
</dbReference>
<comment type="similarity">
    <text evidence="16">Belongs to the RING-type zinc finger family. ATL subfamily.</text>
</comment>
<evidence type="ECO:0000256" key="12">
    <source>
        <dbReference type="ARBA" id="ARBA00022833"/>
    </source>
</evidence>
<dbReference type="GO" id="GO:0016020">
    <property type="term" value="C:membrane"/>
    <property type="evidence" value="ECO:0007669"/>
    <property type="project" value="UniProtKB-SubCell"/>
</dbReference>
<keyword evidence="6" id="KW-0812">Transmembrane</keyword>
<comment type="caution">
    <text evidence="19">The sequence shown here is derived from an EMBL/GenBank/DDBJ whole genome shotgun (WGS) entry which is preliminary data.</text>
</comment>
<evidence type="ECO:0000256" key="9">
    <source>
        <dbReference type="ARBA" id="ARBA00022741"/>
    </source>
</evidence>
<evidence type="ECO:0000256" key="3">
    <source>
        <dbReference type="ARBA" id="ARBA00004906"/>
    </source>
</evidence>
<dbReference type="PROSITE" id="PS50011">
    <property type="entry name" value="PROTEIN_KINASE_DOM"/>
    <property type="match status" value="1"/>
</dbReference>
<dbReference type="GO" id="GO:0008270">
    <property type="term" value="F:zinc ion binding"/>
    <property type="evidence" value="ECO:0007669"/>
    <property type="project" value="UniProtKB-KW"/>
</dbReference>
<dbReference type="AlphaFoldDB" id="A0ABD1X2L5"/>
<evidence type="ECO:0000256" key="17">
    <source>
        <dbReference type="PROSITE-ProRule" id="PRU10141"/>
    </source>
</evidence>
<reference evidence="20" key="1">
    <citation type="submission" date="2024-07" db="EMBL/GenBank/DDBJ databases">
        <title>Two chromosome-level genome assemblies of Korean endemic species Abeliophyllum distichum and Forsythia ovata (Oleaceae).</title>
        <authorList>
            <person name="Jang H."/>
        </authorList>
    </citation>
    <scope>NUCLEOTIDE SEQUENCE [LARGE SCALE GENOMIC DNA]</scope>
</reference>
<feature type="domain" description="Protein kinase" evidence="18">
    <location>
        <begin position="325"/>
        <end position="402"/>
    </location>
</feature>
<evidence type="ECO:0000259" key="18">
    <source>
        <dbReference type="PROSITE" id="PS50011"/>
    </source>
</evidence>
<keyword evidence="19" id="KW-0418">Kinase</keyword>
<keyword evidence="13 17" id="KW-0067">ATP-binding</keyword>
<keyword evidence="8" id="KW-0732">Signal</keyword>
<dbReference type="EC" id="2.3.2.27" evidence="4"/>
<dbReference type="InterPro" id="IPR000719">
    <property type="entry name" value="Prot_kinase_dom"/>
</dbReference>
<keyword evidence="9 17" id="KW-0547">Nucleotide-binding</keyword>
<evidence type="ECO:0000256" key="2">
    <source>
        <dbReference type="ARBA" id="ARBA00004167"/>
    </source>
</evidence>
<evidence type="ECO:0000256" key="11">
    <source>
        <dbReference type="ARBA" id="ARBA00022786"/>
    </source>
</evidence>
<keyword evidence="10" id="KW-0863">Zinc-finger</keyword>
<keyword evidence="20" id="KW-1185">Reference proteome</keyword>
<dbReference type="GO" id="GO:0005524">
    <property type="term" value="F:ATP binding"/>
    <property type="evidence" value="ECO:0007669"/>
    <property type="project" value="UniProtKB-UniRule"/>
</dbReference>
<feature type="binding site" evidence="17">
    <location>
        <position position="353"/>
    </location>
    <ligand>
        <name>ATP</name>
        <dbReference type="ChEBI" id="CHEBI:30616"/>
    </ligand>
</feature>
<dbReference type="Gene3D" id="3.30.200.20">
    <property type="entry name" value="Phosphorylase Kinase, domain 1"/>
    <property type="match status" value="1"/>
</dbReference>
<dbReference type="PANTHER" id="PTHR46279">
    <property type="entry name" value="RING/U-BOX SUPERFAMILY PROTEIN"/>
    <property type="match status" value="1"/>
</dbReference>
<keyword evidence="15" id="KW-0472">Membrane</keyword>
<evidence type="ECO:0000256" key="15">
    <source>
        <dbReference type="ARBA" id="ARBA00023136"/>
    </source>
</evidence>
<evidence type="ECO:0000313" key="20">
    <source>
        <dbReference type="Proteomes" id="UP001604277"/>
    </source>
</evidence>
<comment type="catalytic activity">
    <reaction evidence="1">
        <text>S-ubiquitinyl-[E2 ubiquitin-conjugating enzyme]-L-cysteine + [acceptor protein]-L-lysine = [E2 ubiquitin-conjugating enzyme]-L-cysteine + N(6)-ubiquitinyl-[acceptor protein]-L-lysine.</text>
        <dbReference type="EC" id="2.3.2.27"/>
    </reaction>
</comment>
<dbReference type="Pfam" id="PF13947">
    <property type="entry name" value="GUB_WAK_bind"/>
    <property type="match status" value="1"/>
</dbReference>
<evidence type="ECO:0000256" key="14">
    <source>
        <dbReference type="ARBA" id="ARBA00022989"/>
    </source>
</evidence>
<dbReference type="InterPro" id="IPR046948">
    <property type="entry name" value="ATL20-22-like"/>
</dbReference>
<name>A0ABD1X2L5_9LAMI</name>
<dbReference type="FunFam" id="3.30.200.20:FF:000178">
    <property type="entry name" value="serine/threonine-protein kinase PBS1-like"/>
    <property type="match status" value="1"/>
</dbReference>
<dbReference type="PROSITE" id="PS00107">
    <property type="entry name" value="PROTEIN_KINASE_ATP"/>
    <property type="match status" value="1"/>
</dbReference>
<dbReference type="InterPro" id="IPR017441">
    <property type="entry name" value="Protein_kinase_ATP_BS"/>
</dbReference>
<keyword evidence="7" id="KW-0479">Metal-binding</keyword>
<evidence type="ECO:0000256" key="6">
    <source>
        <dbReference type="ARBA" id="ARBA00022692"/>
    </source>
</evidence>
<dbReference type="PANTHER" id="PTHR46279:SF9">
    <property type="entry name" value="OS01G0116300 PROTEIN"/>
    <property type="match status" value="1"/>
</dbReference>
<evidence type="ECO:0000256" key="10">
    <source>
        <dbReference type="ARBA" id="ARBA00022771"/>
    </source>
</evidence>
<dbReference type="InterPro" id="IPR001245">
    <property type="entry name" value="Ser-Thr/Tyr_kinase_cat_dom"/>
</dbReference>
<evidence type="ECO:0000256" key="1">
    <source>
        <dbReference type="ARBA" id="ARBA00000900"/>
    </source>
</evidence>
<evidence type="ECO:0000256" key="7">
    <source>
        <dbReference type="ARBA" id="ARBA00022723"/>
    </source>
</evidence>
<protein>
    <recommendedName>
        <fullName evidence="4">RING-type E3 ubiquitin transferase</fullName>
        <ecNumber evidence="4">2.3.2.27</ecNumber>
    </recommendedName>
</protein>
<keyword evidence="12" id="KW-0862">Zinc</keyword>
<comment type="pathway">
    <text evidence="3">Protein modification; protein ubiquitination.</text>
</comment>